<proteinExistence type="predicted"/>
<protein>
    <submittedName>
        <fullName evidence="2">Uncharacterized protein</fullName>
    </submittedName>
</protein>
<name>A0A6A6QE74_9PEZI</name>
<feature type="compositionally biased region" description="Basic and acidic residues" evidence="1">
    <location>
        <begin position="113"/>
        <end position="125"/>
    </location>
</feature>
<gene>
    <name evidence="2" type="ORF">BU16DRAFT_566879</name>
</gene>
<keyword evidence="3" id="KW-1185">Reference proteome</keyword>
<accession>A0A6A6QE74</accession>
<feature type="region of interest" description="Disordered" evidence="1">
    <location>
        <begin position="112"/>
        <end position="133"/>
    </location>
</feature>
<organism evidence="2 3">
    <name type="scientific">Lophium mytilinum</name>
    <dbReference type="NCBI Taxonomy" id="390894"/>
    <lineage>
        <taxon>Eukaryota</taxon>
        <taxon>Fungi</taxon>
        <taxon>Dikarya</taxon>
        <taxon>Ascomycota</taxon>
        <taxon>Pezizomycotina</taxon>
        <taxon>Dothideomycetes</taxon>
        <taxon>Pleosporomycetidae</taxon>
        <taxon>Mytilinidiales</taxon>
        <taxon>Mytilinidiaceae</taxon>
        <taxon>Lophium</taxon>
    </lineage>
</organism>
<dbReference type="EMBL" id="MU004198">
    <property type="protein sequence ID" value="KAF2489777.1"/>
    <property type="molecule type" value="Genomic_DNA"/>
</dbReference>
<sequence length="133" mass="15314">MCRAEPYHILNATTCFHPPSHAHFIKIKLCSHPKTLQALKATAGTNIWDRAEQVTKYENGRYSFSFRLEPALKLCDAYNKTKLAATRVEEGAKPDPGQECIVKNVCPRCATPSEREKEKKWEKEKKRERRVRG</sequence>
<evidence type="ECO:0000313" key="2">
    <source>
        <dbReference type="EMBL" id="KAF2489777.1"/>
    </source>
</evidence>
<evidence type="ECO:0000313" key="3">
    <source>
        <dbReference type="Proteomes" id="UP000799750"/>
    </source>
</evidence>
<dbReference type="AlphaFoldDB" id="A0A6A6QE74"/>
<reference evidence="2" key="1">
    <citation type="journal article" date="2020" name="Stud. Mycol.">
        <title>101 Dothideomycetes genomes: a test case for predicting lifestyles and emergence of pathogens.</title>
        <authorList>
            <person name="Haridas S."/>
            <person name="Albert R."/>
            <person name="Binder M."/>
            <person name="Bloem J."/>
            <person name="Labutti K."/>
            <person name="Salamov A."/>
            <person name="Andreopoulos B."/>
            <person name="Baker S."/>
            <person name="Barry K."/>
            <person name="Bills G."/>
            <person name="Bluhm B."/>
            <person name="Cannon C."/>
            <person name="Castanera R."/>
            <person name="Culley D."/>
            <person name="Daum C."/>
            <person name="Ezra D."/>
            <person name="Gonzalez J."/>
            <person name="Henrissat B."/>
            <person name="Kuo A."/>
            <person name="Liang C."/>
            <person name="Lipzen A."/>
            <person name="Lutzoni F."/>
            <person name="Magnuson J."/>
            <person name="Mondo S."/>
            <person name="Nolan M."/>
            <person name="Ohm R."/>
            <person name="Pangilinan J."/>
            <person name="Park H.-J."/>
            <person name="Ramirez L."/>
            <person name="Alfaro M."/>
            <person name="Sun H."/>
            <person name="Tritt A."/>
            <person name="Yoshinaga Y."/>
            <person name="Zwiers L.-H."/>
            <person name="Turgeon B."/>
            <person name="Goodwin S."/>
            <person name="Spatafora J."/>
            <person name="Crous P."/>
            <person name="Grigoriev I."/>
        </authorList>
    </citation>
    <scope>NUCLEOTIDE SEQUENCE</scope>
    <source>
        <strain evidence="2">CBS 269.34</strain>
    </source>
</reference>
<dbReference type="Proteomes" id="UP000799750">
    <property type="component" value="Unassembled WGS sequence"/>
</dbReference>
<evidence type="ECO:0000256" key="1">
    <source>
        <dbReference type="SAM" id="MobiDB-lite"/>
    </source>
</evidence>